<feature type="domain" description="TonB-dependent receptor-like beta-barrel" evidence="15">
    <location>
        <begin position="263"/>
        <end position="699"/>
    </location>
</feature>
<keyword evidence="6 14" id="KW-0732">Signal</keyword>
<feature type="short sequence motif" description="TonB box" evidence="12">
    <location>
        <begin position="36"/>
        <end position="42"/>
    </location>
</feature>
<dbReference type="GO" id="GO:0038023">
    <property type="term" value="F:signaling receptor activity"/>
    <property type="evidence" value="ECO:0007669"/>
    <property type="project" value="InterPro"/>
</dbReference>
<dbReference type="InterPro" id="IPR039426">
    <property type="entry name" value="TonB-dep_rcpt-like"/>
</dbReference>
<evidence type="ECO:0000256" key="11">
    <source>
        <dbReference type="PROSITE-ProRule" id="PRU01360"/>
    </source>
</evidence>
<dbReference type="CDD" id="cd01347">
    <property type="entry name" value="ligand_gated_channel"/>
    <property type="match status" value="1"/>
</dbReference>
<evidence type="ECO:0000256" key="4">
    <source>
        <dbReference type="ARBA" id="ARBA00022452"/>
    </source>
</evidence>
<dbReference type="InterPro" id="IPR000531">
    <property type="entry name" value="Beta-barrel_TonB"/>
</dbReference>
<dbReference type="AlphaFoldDB" id="A0A1M4WDE4"/>
<dbReference type="STRING" id="1122156.SAMN02745117_00833"/>
<dbReference type="NCBIfam" id="TIGR01783">
    <property type="entry name" value="TonB-siderophor"/>
    <property type="match status" value="1"/>
</dbReference>
<comment type="subcellular location">
    <subcellularLocation>
        <location evidence="1 11">Cell outer membrane</location>
        <topology evidence="1 11">Multi-pass membrane protein</topology>
    </subcellularLocation>
</comment>
<evidence type="ECO:0000313" key="18">
    <source>
        <dbReference type="Proteomes" id="UP000184327"/>
    </source>
</evidence>
<evidence type="ECO:0000256" key="14">
    <source>
        <dbReference type="SAM" id="SignalP"/>
    </source>
</evidence>
<keyword evidence="10 11" id="KW-0998">Cell outer membrane</keyword>
<dbReference type="SUPFAM" id="SSF56935">
    <property type="entry name" value="Porins"/>
    <property type="match status" value="1"/>
</dbReference>
<sequence>MKRTLLFSAVLMACASYAQDHAQGTEPGDGIHRLETVTVTGEGMAEASTEYVDSYRAEATSASTKISTSLREIPQSVTVITQERIKDQNLRTAQEYFQWIPGMGNVLNQEGFVNLRGFSAQTTVNGVPTGGLVGRTHADISAFDRIEVIKGPSGLMTGNGSPGGSINYQFKKPTAQFRAEGTLAAGSDSALNTGLDVGGKLLPSGVLRGRAVLFKDQRDEYVNVEERDRTSIYGVLEADLTPGTIASLGFWRQENTAKQSFRQGLPAYTDGGLLWDVDPRTSMTQDWADFRFKATWWLADVEHYFNDEWSMKLSYRDGETGHPAYYSAPGASRGGSGCGANASFSGIDRNNPASAVRCFTTEFWTDDQKHRDVDAFLAGKLDLWGQRHDVVVGANWERNTFTRVLGSSFPQYDFRNDYFNPNPHVIDAPPMSGTPTSSSSVTRKRGIYTRATVRINDWLKVPVGGRWSWVTNSDGSHPARAEFTPYLGLVADINRHWTVYGSYTETFNPSTARSWVAEGHSGNLLPHQFGEQFELGVKTFWFDNRLTATAAVYELTLENTSRADPDHTGFSLPTGEQRTRGVEFDVHGQVRPNWSVGTAYAYADAKYVSADVGQGQRVANAPTHSANLYTNYRFSDQGRLRGLSMGGGVRYAGKIYGSLPGGRSGPGPRLEAPGHTTAHLRAGYRINRHTELSVNVDNVFDKTYWQELGGLTGQNFYGIGRTWMATLRVNY</sequence>
<evidence type="ECO:0000256" key="12">
    <source>
        <dbReference type="PROSITE-ProRule" id="PRU10143"/>
    </source>
</evidence>
<dbReference type="InterPro" id="IPR010916">
    <property type="entry name" value="TonB_box_CS"/>
</dbReference>
<evidence type="ECO:0000256" key="3">
    <source>
        <dbReference type="ARBA" id="ARBA00022448"/>
    </source>
</evidence>
<keyword evidence="8 11" id="KW-0472">Membrane</keyword>
<evidence type="ECO:0000256" key="9">
    <source>
        <dbReference type="ARBA" id="ARBA00023170"/>
    </source>
</evidence>
<dbReference type="GO" id="GO:0009279">
    <property type="term" value="C:cell outer membrane"/>
    <property type="evidence" value="ECO:0007669"/>
    <property type="project" value="UniProtKB-SubCell"/>
</dbReference>
<gene>
    <name evidence="17" type="ORF">SAMN02745117_00833</name>
</gene>
<dbReference type="EMBL" id="FQUZ01000007">
    <property type="protein sequence ID" value="SHE79207.1"/>
    <property type="molecule type" value="Genomic_DNA"/>
</dbReference>
<evidence type="ECO:0000256" key="1">
    <source>
        <dbReference type="ARBA" id="ARBA00004571"/>
    </source>
</evidence>
<feature type="chain" id="PRO_5012635176" evidence="14">
    <location>
        <begin position="19"/>
        <end position="731"/>
    </location>
</feature>
<evidence type="ECO:0000256" key="6">
    <source>
        <dbReference type="ARBA" id="ARBA00022729"/>
    </source>
</evidence>
<dbReference type="PROSITE" id="PS00430">
    <property type="entry name" value="TONB_DEPENDENT_REC_1"/>
    <property type="match status" value="1"/>
</dbReference>
<reference evidence="17 18" key="1">
    <citation type="submission" date="2016-11" db="EMBL/GenBank/DDBJ databases">
        <authorList>
            <person name="Jaros S."/>
            <person name="Januszkiewicz K."/>
            <person name="Wedrychowicz H."/>
        </authorList>
    </citation>
    <scope>NUCLEOTIDE SEQUENCE [LARGE SCALE GENOMIC DNA]</scope>
    <source>
        <strain evidence="17 18">DSM 16112</strain>
    </source>
</reference>
<dbReference type="Pfam" id="PF07715">
    <property type="entry name" value="Plug"/>
    <property type="match status" value="1"/>
</dbReference>
<evidence type="ECO:0000313" key="17">
    <source>
        <dbReference type="EMBL" id="SHE79207.1"/>
    </source>
</evidence>
<evidence type="ECO:0000256" key="8">
    <source>
        <dbReference type="ARBA" id="ARBA00023136"/>
    </source>
</evidence>
<dbReference type="InterPro" id="IPR012910">
    <property type="entry name" value="Plug_dom"/>
</dbReference>
<keyword evidence="5 11" id="KW-0812">Transmembrane</keyword>
<evidence type="ECO:0000256" key="2">
    <source>
        <dbReference type="ARBA" id="ARBA00009810"/>
    </source>
</evidence>
<dbReference type="GO" id="GO:0015891">
    <property type="term" value="P:siderophore transport"/>
    <property type="evidence" value="ECO:0007669"/>
    <property type="project" value="InterPro"/>
</dbReference>
<dbReference type="PANTHER" id="PTHR32552">
    <property type="entry name" value="FERRICHROME IRON RECEPTOR-RELATED"/>
    <property type="match status" value="1"/>
</dbReference>
<proteinExistence type="inferred from homology"/>
<evidence type="ECO:0000256" key="5">
    <source>
        <dbReference type="ARBA" id="ARBA00022692"/>
    </source>
</evidence>
<dbReference type="Pfam" id="PF00593">
    <property type="entry name" value="TonB_dep_Rec_b-barrel"/>
    <property type="match status" value="1"/>
</dbReference>
<feature type="domain" description="TonB-dependent receptor plug" evidence="16">
    <location>
        <begin position="70"/>
        <end position="164"/>
    </location>
</feature>
<dbReference type="Proteomes" id="UP000184327">
    <property type="component" value="Unassembled WGS sequence"/>
</dbReference>
<keyword evidence="18" id="KW-1185">Reference proteome</keyword>
<organism evidence="17 18">
    <name type="scientific">Lampropedia hyalina DSM 16112</name>
    <dbReference type="NCBI Taxonomy" id="1122156"/>
    <lineage>
        <taxon>Bacteria</taxon>
        <taxon>Pseudomonadati</taxon>
        <taxon>Pseudomonadota</taxon>
        <taxon>Betaproteobacteria</taxon>
        <taxon>Burkholderiales</taxon>
        <taxon>Comamonadaceae</taxon>
        <taxon>Lampropedia</taxon>
    </lineage>
</organism>
<evidence type="ECO:0000256" key="13">
    <source>
        <dbReference type="RuleBase" id="RU003357"/>
    </source>
</evidence>
<comment type="similarity">
    <text evidence="2 11 13">Belongs to the TonB-dependent receptor family.</text>
</comment>
<evidence type="ECO:0000256" key="7">
    <source>
        <dbReference type="ARBA" id="ARBA00023077"/>
    </source>
</evidence>
<evidence type="ECO:0000259" key="16">
    <source>
        <dbReference type="Pfam" id="PF07715"/>
    </source>
</evidence>
<accession>A0A1M4WDE4</accession>
<protein>
    <submittedName>
        <fullName evidence="17">Outer-membrane receptor for ferric coprogen and ferric-rhodotorulic acid</fullName>
    </submittedName>
</protein>
<dbReference type="PANTHER" id="PTHR32552:SF74">
    <property type="entry name" value="HYDROXAMATE SIDEROPHORE RECEPTOR FHUE"/>
    <property type="match status" value="1"/>
</dbReference>
<keyword evidence="4 11" id="KW-1134">Transmembrane beta strand</keyword>
<keyword evidence="3 11" id="KW-0813">Transport</keyword>
<evidence type="ECO:0000256" key="10">
    <source>
        <dbReference type="ARBA" id="ARBA00023237"/>
    </source>
</evidence>
<dbReference type="Gene3D" id="2.40.170.20">
    <property type="entry name" value="TonB-dependent receptor, beta-barrel domain"/>
    <property type="match status" value="1"/>
</dbReference>
<dbReference type="GO" id="GO:0015344">
    <property type="term" value="F:siderophore uptake transmembrane transporter activity"/>
    <property type="evidence" value="ECO:0007669"/>
    <property type="project" value="TreeGrafter"/>
</dbReference>
<dbReference type="PROSITE" id="PS52016">
    <property type="entry name" value="TONB_DEPENDENT_REC_3"/>
    <property type="match status" value="1"/>
</dbReference>
<keyword evidence="7 12" id="KW-0798">TonB box</keyword>
<keyword evidence="9 17" id="KW-0675">Receptor</keyword>
<dbReference type="InterPro" id="IPR036942">
    <property type="entry name" value="Beta-barrel_TonB_sf"/>
</dbReference>
<dbReference type="OrthoDB" id="174652at2"/>
<evidence type="ECO:0000259" key="15">
    <source>
        <dbReference type="Pfam" id="PF00593"/>
    </source>
</evidence>
<name>A0A1M4WDE4_9BURK</name>
<dbReference type="InterPro" id="IPR037066">
    <property type="entry name" value="Plug_dom_sf"/>
</dbReference>
<dbReference type="Gene3D" id="2.170.130.10">
    <property type="entry name" value="TonB-dependent receptor, plug domain"/>
    <property type="match status" value="1"/>
</dbReference>
<dbReference type="InterPro" id="IPR010105">
    <property type="entry name" value="TonB_sidphr_rcpt"/>
</dbReference>
<feature type="signal peptide" evidence="14">
    <location>
        <begin position="1"/>
        <end position="18"/>
    </location>
</feature>